<comment type="caution">
    <text evidence="2">The sequence shown here is derived from an EMBL/GenBank/DDBJ whole genome shotgun (WGS) entry which is preliminary data.</text>
</comment>
<organism evidence="2 3">
    <name type="scientific">Salinomyces thailandicus</name>
    <dbReference type="NCBI Taxonomy" id="706561"/>
    <lineage>
        <taxon>Eukaryota</taxon>
        <taxon>Fungi</taxon>
        <taxon>Dikarya</taxon>
        <taxon>Ascomycota</taxon>
        <taxon>Pezizomycotina</taxon>
        <taxon>Dothideomycetes</taxon>
        <taxon>Dothideomycetidae</taxon>
        <taxon>Mycosphaerellales</taxon>
        <taxon>Teratosphaeriaceae</taxon>
        <taxon>Salinomyces</taxon>
    </lineage>
</organism>
<keyword evidence="3" id="KW-1185">Reference proteome</keyword>
<evidence type="ECO:0000259" key="1">
    <source>
        <dbReference type="Pfam" id="PF24864"/>
    </source>
</evidence>
<dbReference type="Proteomes" id="UP000308549">
    <property type="component" value="Unassembled WGS sequence"/>
</dbReference>
<dbReference type="AlphaFoldDB" id="A0A4U0UFE5"/>
<dbReference type="OrthoDB" id="5413827at2759"/>
<accession>A0A4U0UFE5</accession>
<dbReference type="PANTHER" id="PTHR42085">
    <property type="entry name" value="F-BOX DOMAIN-CONTAINING PROTEIN"/>
    <property type="match status" value="1"/>
</dbReference>
<dbReference type="PANTHER" id="PTHR42085:SF1">
    <property type="entry name" value="F-BOX DOMAIN-CONTAINING PROTEIN"/>
    <property type="match status" value="1"/>
</dbReference>
<dbReference type="Pfam" id="PF24864">
    <property type="entry name" value="DUF7730"/>
    <property type="match status" value="1"/>
</dbReference>
<proteinExistence type="predicted"/>
<evidence type="ECO:0000313" key="3">
    <source>
        <dbReference type="Proteomes" id="UP000308549"/>
    </source>
</evidence>
<protein>
    <recommendedName>
        <fullName evidence="1">DUF7730 domain-containing protein</fullName>
    </recommendedName>
</protein>
<dbReference type="InterPro" id="IPR056632">
    <property type="entry name" value="DUF7730"/>
</dbReference>
<gene>
    <name evidence="2" type="ORF">B0A50_00458</name>
</gene>
<name>A0A4U0UFE5_9PEZI</name>
<dbReference type="EMBL" id="NAJL01000002">
    <property type="protein sequence ID" value="TKA33622.1"/>
    <property type="molecule type" value="Genomic_DNA"/>
</dbReference>
<feature type="domain" description="DUF7730" evidence="1">
    <location>
        <begin position="40"/>
        <end position="112"/>
    </location>
</feature>
<reference evidence="2 3" key="1">
    <citation type="submission" date="2017-03" db="EMBL/GenBank/DDBJ databases">
        <title>Genomes of endolithic fungi from Antarctica.</title>
        <authorList>
            <person name="Coleine C."/>
            <person name="Masonjones S."/>
            <person name="Stajich J.E."/>
        </authorList>
    </citation>
    <scope>NUCLEOTIDE SEQUENCE [LARGE SCALE GENOMIC DNA]</scope>
    <source>
        <strain evidence="2 3">CCFEE 6315</strain>
    </source>
</reference>
<sequence>MAQHAESPLMRLPPELRNQIYGLTFEGAKVNIISTLSLEKRTKYIMDVLPLLLTCRQIRKEAVEMLYAAAFLVSDSSVRLQNWLEALPPKHRKQISNVHFDAKAAAQGHLEAEDLAEWAQTMVNVMTVGWQKKGIRLPNGPTKARVLTVQGEDVWTSTPWKTYCASAGISDEGAAWRRRCVSG</sequence>
<evidence type="ECO:0000313" key="2">
    <source>
        <dbReference type="EMBL" id="TKA33622.1"/>
    </source>
</evidence>
<dbReference type="InterPro" id="IPR038883">
    <property type="entry name" value="AN11006-like"/>
</dbReference>